<evidence type="ECO:0000313" key="1">
    <source>
        <dbReference type="EMBL" id="KAL2886170.1"/>
    </source>
</evidence>
<dbReference type="RefSeq" id="XP_070857350.1">
    <property type="nucleotide sequence ID" value="XM_071001389.1"/>
</dbReference>
<comment type="caution">
    <text evidence="1">The sequence shown here is derived from an EMBL/GenBank/DDBJ whole genome shotgun (WGS) entry which is preliminary data.</text>
</comment>
<reference evidence="1 2" key="1">
    <citation type="submission" date="2020-05" db="EMBL/GenBank/DDBJ databases">
        <title>Ceratocystis lukuohia genome.</title>
        <authorList>
            <person name="Harrington T.C."/>
            <person name="Kim K."/>
            <person name="Mayers C.G."/>
        </authorList>
    </citation>
    <scope>NUCLEOTIDE SEQUENCE [LARGE SCALE GENOMIC DNA]</scope>
    <source>
        <strain evidence="1 2">C4212</strain>
    </source>
</reference>
<accession>A0ABR4MD22</accession>
<dbReference type="InterPro" id="IPR027417">
    <property type="entry name" value="P-loop_NTPase"/>
</dbReference>
<dbReference type="PANTHER" id="PTHR33266">
    <property type="entry name" value="CHROMOSOME 15, WHOLE GENOME SHOTGUN SEQUENCE"/>
    <property type="match status" value="1"/>
</dbReference>
<protein>
    <submittedName>
        <fullName evidence="1">Uncharacterized protein</fullName>
    </submittedName>
</protein>
<dbReference type="PANTHER" id="PTHR33266:SF1">
    <property type="entry name" value="F-BOX DOMAIN-CONTAINING PROTEIN"/>
    <property type="match status" value="1"/>
</dbReference>
<keyword evidence="2" id="KW-1185">Reference proteome</keyword>
<organism evidence="1 2">
    <name type="scientific">Ceratocystis lukuohia</name>
    <dbReference type="NCBI Taxonomy" id="2019550"/>
    <lineage>
        <taxon>Eukaryota</taxon>
        <taxon>Fungi</taxon>
        <taxon>Dikarya</taxon>
        <taxon>Ascomycota</taxon>
        <taxon>Pezizomycotina</taxon>
        <taxon>Sordariomycetes</taxon>
        <taxon>Hypocreomycetidae</taxon>
        <taxon>Microascales</taxon>
        <taxon>Ceratocystidaceae</taxon>
        <taxon>Ceratocystis</taxon>
    </lineage>
</organism>
<evidence type="ECO:0000313" key="2">
    <source>
        <dbReference type="Proteomes" id="UP001610728"/>
    </source>
</evidence>
<dbReference type="EMBL" id="JABSNW010000007">
    <property type="protein sequence ID" value="KAL2886170.1"/>
    <property type="molecule type" value="Genomic_DNA"/>
</dbReference>
<dbReference type="Proteomes" id="UP001610728">
    <property type="component" value="Unassembled WGS sequence"/>
</dbReference>
<dbReference type="SUPFAM" id="SSF52540">
    <property type="entry name" value="P-loop containing nucleoside triphosphate hydrolases"/>
    <property type="match status" value="1"/>
</dbReference>
<sequence>MTSHPGLHLSFDEIMNLRTFEDVCQHANWPQDTIPPQAYSRIAPDNRPRWIQHWCGTLITTECWSYPRLEEELCKLEGKKEYININNLKVYLTLKVSCTEWVNGYIFEDTVGNILIPEIQSVLHQVEEYIKQQPSPYDAEQIFIEKAFTIGEKAHPDFRYASADLCQILEQYHRQFLLKMEHYLSPYTSIVAPSGTGKSYTVSQLAVKHNKYVIYLNFAPEYHKGYPGRSSYASLILEAFNKVIQGLPFLERRHKMEWIWSIVIWALLRLARSAWASGVSAHDFFRLQIDGGDVRKQDVITSALQFAINQPPFRCPTNQLPNPTADWQAFDDHCKNAFTTPGPQEMTNDDANRSIQPRNLAFVVCIDEARNLLGGPEGDSTLFRSLRQALWWTAKYGDESSFFGVFLDTTSKVSNFSPAHTRDPSQKVRTGERPSAVLFPPYHQFFTKNIYAPPTPPQFDIPQVSWDVLLNFGRPLWGALLQGGSTCQAVVDLCKEKCQPSEPPCQDLHTKTGLLALVSYRIPFTISNFALAESLVSQWMHTLIDVSDDHEQLMVLQPGEPILALAAFQYGMTMSDMLLKALEVLDQELYWNSVNVGDIGEFIAGLILLLAFDTASFVSFPEPLPLQVFLKNLLGDAVVKDLLTVSKDSLDLNFGMMLSFGTVFFNRIYRRVTAPSETDIYNMYRTCTACYLPPGFNGVDILIPVWVPPQDDRMGYVGCILVQVKNKAYHRFATNAMNSAYDHTNRGFTALKFSRKMPSIGFMMSLRGIKHGSRVRHSSVSDKKNLGIILSVGLDAERYPMFQGPPEDPYTLVKQQVLRYFQTILSAVNTIELQKNKDAYKRILFETEYLP</sequence>
<gene>
    <name evidence="1" type="ORF">HOO65_070632</name>
</gene>
<proteinExistence type="predicted"/>
<dbReference type="GeneID" id="98120737"/>
<name>A0ABR4MD22_9PEZI</name>